<evidence type="ECO:0000259" key="1">
    <source>
        <dbReference type="Pfam" id="PF26054"/>
    </source>
</evidence>
<dbReference type="OrthoDB" id="512616at2759"/>
<evidence type="ECO:0000313" key="2">
    <source>
        <dbReference type="EMBL" id="NWR58419.1"/>
    </source>
</evidence>
<name>A0A7K4YHQ7_BUCAB</name>
<protein>
    <submittedName>
        <fullName evidence="2">PHF7 protein</fullName>
    </submittedName>
</protein>
<dbReference type="InterPro" id="IPR051188">
    <property type="entry name" value="PHD-type_Zinc_Finger"/>
</dbReference>
<organism evidence="2 3">
    <name type="scientific">Bucorvus abyssinicus</name>
    <name type="common">Northern ground-hornbill</name>
    <name type="synonym">Abyssinian ground-hornbill</name>
    <dbReference type="NCBI Taxonomy" id="153643"/>
    <lineage>
        <taxon>Eukaryota</taxon>
        <taxon>Metazoa</taxon>
        <taxon>Chordata</taxon>
        <taxon>Craniata</taxon>
        <taxon>Vertebrata</taxon>
        <taxon>Euteleostomi</taxon>
        <taxon>Archelosauria</taxon>
        <taxon>Archosauria</taxon>
        <taxon>Dinosauria</taxon>
        <taxon>Saurischia</taxon>
        <taxon>Theropoda</taxon>
        <taxon>Coelurosauria</taxon>
        <taxon>Aves</taxon>
        <taxon>Neognathae</taxon>
        <taxon>Neoaves</taxon>
        <taxon>Telluraves</taxon>
        <taxon>Coraciimorphae</taxon>
        <taxon>Bucerotiformes</taxon>
        <taxon>Bucorvidae</taxon>
        <taxon>Bucorvus</taxon>
    </lineage>
</organism>
<dbReference type="AlphaFoldDB" id="A0A7K4YHQ7"/>
<reference evidence="2 3" key="1">
    <citation type="submission" date="2019-09" db="EMBL/GenBank/DDBJ databases">
        <title>Bird 10,000 Genomes (B10K) Project - Family phase.</title>
        <authorList>
            <person name="Zhang G."/>
        </authorList>
    </citation>
    <scope>NUCLEOTIDE SEQUENCE [LARGE SCALE GENOMIC DNA]</scope>
    <source>
        <strain evidence="2">B10K-DU-012-80</strain>
    </source>
</reference>
<dbReference type="GO" id="GO:0005634">
    <property type="term" value="C:nucleus"/>
    <property type="evidence" value="ECO:0007669"/>
    <property type="project" value="TreeGrafter"/>
</dbReference>
<feature type="non-terminal residue" evidence="2">
    <location>
        <position position="130"/>
    </location>
</feature>
<sequence length="130" mass="14540">VRSGFSGFQCPLCRDRHRFQREMLTMGIHIPVRLLSSHPASQGRRVQGLCRARECPAVLPPLCPQSREPLCFPRPQQLLFCCSCAAEGTHQHCSHLKNFIACWECHSCAGPSSRKRQSIWMPWGGGLAVG</sequence>
<dbReference type="InterPro" id="IPR059102">
    <property type="entry name" value="PHD_PHF7/G2E3-like"/>
</dbReference>
<dbReference type="SUPFAM" id="SSF57903">
    <property type="entry name" value="FYVE/PHD zinc finger"/>
    <property type="match status" value="1"/>
</dbReference>
<proteinExistence type="predicted"/>
<comment type="caution">
    <text evidence="2">The sequence shown here is derived from an EMBL/GenBank/DDBJ whole genome shotgun (WGS) entry which is preliminary data.</text>
</comment>
<dbReference type="InterPro" id="IPR011011">
    <property type="entry name" value="Znf_FYVE_PHD"/>
</dbReference>
<dbReference type="PANTHER" id="PTHR12420">
    <property type="entry name" value="PHD FINGER PROTEIN"/>
    <property type="match status" value="1"/>
</dbReference>
<dbReference type="Pfam" id="PF26054">
    <property type="entry name" value="PHD_G2E3"/>
    <property type="match status" value="1"/>
</dbReference>
<gene>
    <name evidence="2" type="primary">Phf7_1</name>
    <name evidence="2" type="ORF">BUCABY_R14908</name>
</gene>
<dbReference type="InterPro" id="IPR013083">
    <property type="entry name" value="Znf_RING/FYVE/PHD"/>
</dbReference>
<dbReference type="PANTHER" id="PTHR12420:SF47">
    <property type="entry name" value="PHD FINGER PROTEIN 7"/>
    <property type="match status" value="1"/>
</dbReference>
<evidence type="ECO:0000313" key="3">
    <source>
        <dbReference type="Proteomes" id="UP000551127"/>
    </source>
</evidence>
<dbReference type="Gene3D" id="3.30.40.10">
    <property type="entry name" value="Zinc/RING finger domain, C3HC4 (zinc finger)"/>
    <property type="match status" value="1"/>
</dbReference>
<dbReference type="EMBL" id="VYZL01001831">
    <property type="protein sequence ID" value="NWR58419.1"/>
    <property type="molecule type" value="Genomic_DNA"/>
</dbReference>
<feature type="domain" description="PHF7/G2E3-like PHD zinc finger" evidence="1">
    <location>
        <begin position="49"/>
        <end position="109"/>
    </location>
</feature>
<accession>A0A7K4YHQ7</accession>
<dbReference type="Proteomes" id="UP000551127">
    <property type="component" value="Unassembled WGS sequence"/>
</dbReference>
<feature type="non-terminal residue" evidence="2">
    <location>
        <position position="1"/>
    </location>
</feature>
<keyword evidence="3" id="KW-1185">Reference proteome</keyword>